<comment type="caution">
    <text evidence="1">The sequence shown here is derived from an EMBL/GenBank/DDBJ whole genome shotgun (WGS) entry which is preliminary data.</text>
</comment>
<name>A0A9J6F4L2_RHIMP</name>
<dbReference type="AlphaFoldDB" id="A0A9J6F4L2"/>
<evidence type="ECO:0000313" key="1">
    <source>
        <dbReference type="EMBL" id="KAH8041758.1"/>
    </source>
</evidence>
<sequence length="111" mass="13043">MDNGMFQTCFRFEKEVIVKVRVALRIPEMVITAQRLPIPGDEALCITLRRLAYPNRLKDLENFFDRHSSTISSLTIEVLRHIDEKFFHLLYDVNNHSDHRHAGEFSEGKEQ</sequence>
<dbReference type="PANTHER" id="PTHR34615:SF1">
    <property type="entry name" value="PX DOMAIN-CONTAINING PROTEIN"/>
    <property type="match status" value="1"/>
</dbReference>
<keyword evidence="2" id="KW-1185">Reference proteome</keyword>
<reference evidence="1" key="2">
    <citation type="submission" date="2021-09" db="EMBL/GenBank/DDBJ databases">
        <authorList>
            <person name="Jia N."/>
            <person name="Wang J."/>
            <person name="Shi W."/>
            <person name="Du L."/>
            <person name="Sun Y."/>
            <person name="Zhan W."/>
            <person name="Jiang J."/>
            <person name="Wang Q."/>
            <person name="Zhang B."/>
            <person name="Ji P."/>
            <person name="Sakyi L.B."/>
            <person name="Cui X."/>
            <person name="Yuan T."/>
            <person name="Jiang B."/>
            <person name="Yang W."/>
            <person name="Lam T.T.-Y."/>
            <person name="Chang Q."/>
            <person name="Ding S."/>
            <person name="Wang X."/>
            <person name="Zhu J."/>
            <person name="Ruan X."/>
            <person name="Zhao L."/>
            <person name="Wei J."/>
            <person name="Que T."/>
            <person name="Du C."/>
            <person name="Cheng J."/>
            <person name="Dai P."/>
            <person name="Han X."/>
            <person name="Huang E."/>
            <person name="Gao Y."/>
            <person name="Liu J."/>
            <person name="Shao H."/>
            <person name="Ye R."/>
            <person name="Li L."/>
            <person name="Wei W."/>
            <person name="Wang X."/>
            <person name="Wang C."/>
            <person name="Huo Q."/>
            <person name="Li W."/>
            <person name="Guo W."/>
            <person name="Chen H."/>
            <person name="Chen S."/>
            <person name="Zhou L."/>
            <person name="Zhou L."/>
            <person name="Ni X."/>
            <person name="Tian J."/>
            <person name="Zhou Y."/>
            <person name="Sheng Y."/>
            <person name="Liu T."/>
            <person name="Pan Y."/>
            <person name="Xia L."/>
            <person name="Li J."/>
            <person name="Zhao F."/>
            <person name="Cao W."/>
        </authorList>
    </citation>
    <scope>NUCLEOTIDE SEQUENCE</scope>
    <source>
        <strain evidence="1">Rmic-2018</strain>
        <tissue evidence="1">Larvae</tissue>
    </source>
</reference>
<dbReference type="Proteomes" id="UP000821866">
    <property type="component" value="Chromosome 1"/>
</dbReference>
<protein>
    <submittedName>
        <fullName evidence="1">Uncharacterized protein</fullName>
    </submittedName>
</protein>
<organism evidence="1 2">
    <name type="scientific">Rhipicephalus microplus</name>
    <name type="common">Cattle tick</name>
    <name type="synonym">Boophilus microplus</name>
    <dbReference type="NCBI Taxonomy" id="6941"/>
    <lineage>
        <taxon>Eukaryota</taxon>
        <taxon>Metazoa</taxon>
        <taxon>Ecdysozoa</taxon>
        <taxon>Arthropoda</taxon>
        <taxon>Chelicerata</taxon>
        <taxon>Arachnida</taxon>
        <taxon>Acari</taxon>
        <taxon>Parasitiformes</taxon>
        <taxon>Ixodida</taxon>
        <taxon>Ixodoidea</taxon>
        <taxon>Ixodidae</taxon>
        <taxon>Rhipicephalinae</taxon>
        <taxon>Rhipicephalus</taxon>
        <taxon>Boophilus</taxon>
    </lineage>
</organism>
<dbReference type="PANTHER" id="PTHR34615">
    <property type="entry name" value="PX DOMAIN-CONTAINING PROTEIN"/>
    <property type="match status" value="1"/>
</dbReference>
<evidence type="ECO:0000313" key="2">
    <source>
        <dbReference type="Proteomes" id="UP000821866"/>
    </source>
</evidence>
<reference evidence="1" key="1">
    <citation type="journal article" date="2020" name="Cell">
        <title>Large-Scale Comparative Analyses of Tick Genomes Elucidate Their Genetic Diversity and Vector Capacities.</title>
        <authorList>
            <consortium name="Tick Genome and Microbiome Consortium (TIGMIC)"/>
            <person name="Jia N."/>
            <person name="Wang J."/>
            <person name="Shi W."/>
            <person name="Du L."/>
            <person name="Sun Y."/>
            <person name="Zhan W."/>
            <person name="Jiang J.F."/>
            <person name="Wang Q."/>
            <person name="Zhang B."/>
            <person name="Ji P."/>
            <person name="Bell-Sakyi L."/>
            <person name="Cui X.M."/>
            <person name="Yuan T.T."/>
            <person name="Jiang B.G."/>
            <person name="Yang W.F."/>
            <person name="Lam T.T."/>
            <person name="Chang Q.C."/>
            <person name="Ding S.J."/>
            <person name="Wang X.J."/>
            <person name="Zhu J.G."/>
            <person name="Ruan X.D."/>
            <person name="Zhao L."/>
            <person name="Wei J.T."/>
            <person name="Ye R.Z."/>
            <person name="Que T.C."/>
            <person name="Du C.H."/>
            <person name="Zhou Y.H."/>
            <person name="Cheng J.X."/>
            <person name="Dai P.F."/>
            <person name="Guo W.B."/>
            <person name="Han X.H."/>
            <person name="Huang E.J."/>
            <person name="Li L.F."/>
            <person name="Wei W."/>
            <person name="Gao Y.C."/>
            <person name="Liu J.Z."/>
            <person name="Shao H.Z."/>
            <person name="Wang X."/>
            <person name="Wang C.C."/>
            <person name="Yang T.C."/>
            <person name="Huo Q.B."/>
            <person name="Li W."/>
            <person name="Chen H.Y."/>
            <person name="Chen S.E."/>
            <person name="Zhou L.G."/>
            <person name="Ni X.B."/>
            <person name="Tian J.H."/>
            <person name="Sheng Y."/>
            <person name="Liu T."/>
            <person name="Pan Y.S."/>
            <person name="Xia L.Y."/>
            <person name="Li J."/>
            <person name="Zhao F."/>
            <person name="Cao W.C."/>
        </authorList>
    </citation>
    <scope>NUCLEOTIDE SEQUENCE</scope>
    <source>
        <strain evidence="1">Rmic-2018</strain>
    </source>
</reference>
<gene>
    <name evidence="1" type="ORF">HPB51_017578</name>
</gene>
<accession>A0A9J6F4L2</accession>
<proteinExistence type="predicted"/>
<dbReference type="EMBL" id="JABSTU010000001">
    <property type="protein sequence ID" value="KAH8041758.1"/>
    <property type="molecule type" value="Genomic_DNA"/>
</dbReference>